<evidence type="ECO:0000313" key="1">
    <source>
        <dbReference type="EMBL" id="MPC41473.1"/>
    </source>
</evidence>
<gene>
    <name evidence="1" type="ORF">E2C01_035066</name>
</gene>
<accession>A0A5B7F8R0</accession>
<comment type="caution">
    <text evidence="1">The sequence shown here is derived from an EMBL/GenBank/DDBJ whole genome shotgun (WGS) entry which is preliminary data.</text>
</comment>
<reference evidence="1 2" key="1">
    <citation type="submission" date="2019-05" db="EMBL/GenBank/DDBJ databases">
        <title>Another draft genome of Portunus trituberculatus and its Hox gene families provides insights of decapod evolution.</title>
        <authorList>
            <person name="Jeong J.-H."/>
            <person name="Song I."/>
            <person name="Kim S."/>
            <person name="Choi T."/>
            <person name="Kim D."/>
            <person name="Ryu S."/>
            <person name="Kim W."/>
        </authorList>
    </citation>
    <scope>NUCLEOTIDE SEQUENCE [LARGE SCALE GENOMIC DNA]</scope>
    <source>
        <tissue evidence="1">Muscle</tissue>
    </source>
</reference>
<dbReference type="AlphaFoldDB" id="A0A5B7F8R0"/>
<evidence type="ECO:0000313" key="2">
    <source>
        <dbReference type="Proteomes" id="UP000324222"/>
    </source>
</evidence>
<dbReference type="Proteomes" id="UP000324222">
    <property type="component" value="Unassembled WGS sequence"/>
</dbReference>
<proteinExistence type="predicted"/>
<organism evidence="1 2">
    <name type="scientific">Portunus trituberculatus</name>
    <name type="common">Swimming crab</name>
    <name type="synonym">Neptunus trituberculatus</name>
    <dbReference type="NCBI Taxonomy" id="210409"/>
    <lineage>
        <taxon>Eukaryota</taxon>
        <taxon>Metazoa</taxon>
        <taxon>Ecdysozoa</taxon>
        <taxon>Arthropoda</taxon>
        <taxon>Crustacea</taxon>
        <taxon>Multicrustacea</taxon>
        <taxon>Malacostraca</taxon>
        <taxon>Eumalacostraca</taxon>
        <taxon>Eucarida</taxon>
        <taxon>Decapoda</taxon>
        <taxon>Pleocyemata</taxon>
        <taxon>Brachyura</taxon>
        <taxon>Eubrachyura</taxon>
        <taxon>Portunoidea</taxon>
        <taxon>Portunidae</taxon>
        <taxon>Portuninae</taxon>
        <taxon>Portunus</taxon>
    </lineage>
</organism>
<name>A0A5B7F8R0_PORTR</name>
<keyword evidence="2" id="KW-1185">Reference proteome</keyword>
<dbReference type="EMBL" id="VSRR010005069">
    <property type="protein sequence ID" value="MPC41473.1"/>
    <property type="molecule type" value="Genomic_DNA"/>
</dbReference>
<protein>
    <submittedName>
        <fullName evidence="1">Uncharacterized protein</fullName>
    </submittedName>
</protein>
<sequence>MDVAEVVSKEKNIVIVECIRNQRAPTFTPGGTAGRRFVPESPGLFRYITFTWSWKHPRLVGRQIYEKEKEHGNIK</sequence>